<proteinExistence type="predicted"/>
<comment type="caution">
    <text evidence="2">The sequence shown here is derived from an EMBL/GenBank/DDBJ whole genome shotgun (WGS) entry which is preliminary data.</text>
</comment>
<reference evidence="2" key="1">
    <citation type="journal article" date="2022" name="Int. J. Mol. Sci.">
        <title>Draft Genome of Tanacetum Coccineum: Genomic Comparison of Closely Related Tanacetum-Family Plants.</title>
        <authorList>
            <person name="Yamashiro T."/>
            <person name="Shiraishi A."/>
            <person name="Nakayama K."/>
            <person name="Satake H."/>
        </authorList>
    </citation>
    <scope>NUCLEOTIDE SEQUENCE</scope>
</reference>
<evidence type="ECO:0000313" key="2">
    <source>
        <dbReference type="EMBL" id="GJT19107.1"/>
    </source>
</evidence>
<sequence length="194" mass="21768">MKLGSEGKRDVGRALHPKWLQRKSRRLKNQRINNPLPLENLFGNLNVYEEIDQLDSGGRTKSNAMAIKESKKFFKRRGRFSGDPNHLIGECSKPPKNNDQRAFIRGAWSDNGEDEVGKTKDETCLVAQAPDEICLGVNLEPDEWIKDSGCSKHMTGNRKLFSSYKAYNGGNVIFGSNLRGKIIGKGQYVITNAK</sequence>
<gene>
    <name evidence="2" type="ORF">Tco_0877813</name>
</gene>
<dbReference type="Pfam" id="PF22936">
    <property type="entry name" value="Pol_BBD"/>
    <property type="match status" value="1"/>
</dbReference>
<evidence type="ECO:0000313" key="3">
    <source>
        <dbReference type="Proteomes" id="UP001151760"/>
    </source>
</evidence>
<name>A0ABQ5BZ95_9ASTR</name>
<feature type="domain" description="Retrovirus-related Pol polyprotein from transposon TNT 1-94-like beta-barrel" evidence="1">
    <location>
        <begin position="144"/>
        <end position="191"/>
    </location>
</feature>
<reference evidence="2" key="2">
    <citation type="submission" date="2022-01" db="EMBL/GenBank/DDBJ databases">
        <authorList>
            <person name="Yamashiro T."/>
            <person name="Shiraishi A."/>
            <person name="Satake H."/>
            <person name="Nakayama K."/>
        </authorList>
    </citation>
    <scope>NUCLEOTIDE SEQUENCE</scope>
</reference>
<organism evidence="2 3">
    <name type="scientific">Tanacetum coccineum</name>
    <dbReference type="NCBI Taxonomy" id="301880"/>
    <lineage>
        <taxon>Eukaryota</taxon>
        <taxon>Viridiplantae</taxon>
        <taxon>Streptophyta</taxon>
        <taxon>Embryophyta</taxon>
        <taxon>Tracheophyta</taxon>
        <taxon>Spermatophyta</taxon>
        <taxon>Magnoliopsida</taxon>
        <taxon>eudicotyledons</taxon>
        <taxon>Gunneridae</taxon>
        <taxon>Pentapetalae</taxon>
        <taxon>asterids</taxon>
        <taxon>campanulids</taxon>
        <taxon>Asterales</taxon>
        <taxon>Asteraceae</taxon>
        <taxon>Asteroideae</taxon>
        <taxon>Anthemideae</taxon>
        <taxon>Anthemidinae</taxon>
        <taxon>Tanacetum</taxon>
    </lineage>
</organism>
<accession>A0ABQ5BZ95</accession>
<keyword evidence="3" id="KW-1185">Reference proteome</keyword>
<protein>
    <recommendedName>
        <fullName evidence="1">Retrovirus-related Pol polyprotein from transposon TNT 1-94-like beta-barrel domain-containing protein</fullName>
    </recommendedName>
</protein>
<dbReference type="InterPro" id="IPR054722">
    <property type="entry name" value="PolX-like_BBD"/>
</dbReference>
<evidence type="ECO:0000259" key="1">
    <source>
        <dbReference type="Pfam" id="PF22936"/>
    </source>
</evidence>
<dbReference type="EMBL" id="BQNB010013690">
    <property type="protein sequence ID" value="GJT19107.1"/>
    <property type="molecule type" value="Genomic_DNA"/>
</dbReference>
<dbReference type="Proteomes" id="UP001151760">
    <property type="component" value="Unassembled WGS sequence"/>
</dbReference>